<evidence type="ECO:0000313" key="4">
    <source>
        <dbReference type="EMBL" id="XDP45406.1"/>
    </source>
</evidence>
<dbReference type="EMBL" id="CP163302">
    <property type="protein sequence ID" value="XDP45406.1"/>
    <property type="molecule type" value="Genomic_DNA"/>
</dbReference>
<evidence type="ECO:0008006" key="5">
    <source>
        <dbReference type="Google" id="ProtNLM"/>
    </source>
</evidence>
<keyword evidence="2" id="KW-0812">Transmembrane</keyword>
<feature type="chain" id="PRO_5044345117" description="Integral membrane protein" evidence="3">
    <location>
        <begin position="22"/>
        <end position="195"/>
    </location>
</feature>
<dbReference type="KEGG" id="spue:AB5L97_19455"/>
<feature type="signal peptide" evidence="3">
    <location>
        <begin position="1"/>
        <end position="21"/>
    </location>
</feature>
<keyword evidence="3" id="KW-0732">Signal</keyword>
<dbReference type="RefSeq" id="WP_369045940.1">
    <property type="nucleotide sequence ID" value="NZ_CP163302.1"/>
</dbReference>
<name>A0AB39L2M0_9MICC</name>
<reference evidence="4" key="1">
    <citation type="submission" date="2024-07" db="EMBL/GenBank/DDBJ databases">
        <authorList>
            <person name="fu j."/>
        </authorList>
    </citation>
    <scope>NUCLEOTIDE SEQUENCE</scope>
    <source>
        <strain evidence="4">P10A9</strain>
    </source>
</reference>
<keyword evidence="2" id="KW-1133">Transmembrane helix</keyword>
<proteinExistence type="predicted"/>
<gene>
    <name evidence="4" type="ORF">AB5L97_19455</name>
</gene>
<feature type="region of interest" description="Disordered" evidence="1">
    <location>
        <begin position="168"/>
        <end position="195"/>
    </location>
</feature>
<evidence type="ECO:0000256" key="1">
    <source>
        <dbReference type="SAM" id="MobiDB-lite"/>
    </source>
</evidence>
<evidence type="ECO:0000256" key="2">
    <source>
        <dbReference type="SAM" id="Phobius"/>
    </source>
</evidence>
<protein>
    <recommendedName>
        <fullName evidence="5">Integral membrane protein</fullName>
    </recommendedName>
</protein>
<organism evidence="4">
    <name type="scientific">Sinomonas puerhi</name>
    <dbReference type="NCBI Taxonomy" id="3238584"/>
    <lineage>
        <taxon>Bacteria</taxon>
        <taxon>Bacillati</taxon>
        <taxon>Actinomycetota</taxon>
        <taxon>Actinomycetes</taxon>
        <taxon>Micrococcales</taxon>
        <taxon>Micrococcaceae</taxon>
        <taxon>Sinomonas</taxon>
    </lineage>
</organism>
<keyword evidence="2" id="KW-0472">Membrane</keyword>
<sequence length="195" mass="20096">MRALFRLSRAGLVAGSTLVLAAAAHTAAAGRLPDPFIAAGLFALTLLPAVWLCARRVRTTTMLALLGSGQLFLHEAFSTLSESSGTVPLYAPTAGHVHVLGTATAHGAGGPAQAESVAMLIAHVIATVATALLLAKGETALWTLRDWLRPLVRVLVLPLLHPVPTVPAVTRESPPGPQRGLRLPALRGPPASCAA</sequence>
<feature type="transmembrane region" description="Helical" evidence="2">
    <location>
        <begin position="36"/>
        <end position="54"/>
    </location>
</feature>
<evidence type="ECO:0000256" key="3">
    <source>
        <dbReference type="SAM" id="SignalP"/>
    </source>
</evidence>
<dbReference type="AlphaFoldDB" id="A0AB39L2M0"/>
<accession>A0AB39L2M0</accession>